<feature type="region of interest" description="Disordered" evidence="1">
    <location>
        <begin position="1"/>
        <end position="40"/>
    </location>
</feature>
<proteinExistence type="predicted"/>
<evidence type="ECO:0000313" key="2">
    <source>
        <dbReference type="EMBL" id="SVD13337.1"/>
    </source>
</evidence>
<dbReference type="EMBL" id="UINC01131561">
    <property type="protein sequence ID" value="SVD13337.1"/>
    <property type="molecule type" value="Genomic_DNA"/>
</dbReference>
<accession>A0A382SVU6</accession>
<dbReference type="AlphaFoldDB" id="A0A382SVU6"/>
<feature type="compositionally biased region" description="Polar residues" evidence="1">
    <location>
        <begin position="8"/>
        <end position="21"/>
    </location>
</feature>
<evidence type="ECO:0000256" key="1">
    <source>
        <dbReference type="SAM" id="MobiDB-lite"/>
    </source>
</evidence>
<gene>
    <name evidence="2" type="ORF">METZ01_LOCUS366191</name>
</gene>
<protein>
    <submittedName>
        <fullName evidence="2">Uncharacterized protein</fullName>
    </submittedName>
</protein>
<organism evidence="2">
    <name type="scientific">marine metagenome</name>
    <dbReference type="NCBI Taxonomy" id="408172"/>
    <lineage>
        <taxon>unclassified sequences</taxon>
        <taxon>metagenomes</taxon>
        <taxon>ecological metagenomes</taxon>
    </lineage>
</organism>
<reference evidence="2" key="1">
    <citation type="submission" date="2018-05" db="EMBL/GenBank/DDBJ databases">
        <authorList>
            <person name="Lanie J.A."/>
            <person name="Ng W.-L."/>
            <person name="Kazmierczak K.M."/>
            <person name="Andrzejewski T.M."/>
            <person name="Davidsen T.M."/>
            <person name="Wayne K.J."/>
            <person name="Tettelin H."/>
            <person name="Glass J.I."/>
            <person name="Rusch D."/>
            <person name="Podicherti R."/>
            <person name="Tsui H.-C.T."/>
            <person name="Winkler M.E."/>
        </authorList>
    </citation>
    <scope>NUCLEOTIDE SEQUENCE</scope>
</reference>
<name>A0A382SVU6_9ZZZZ</name>
<sequence>MTVVITKNIPQSPFSQSTNSPEEAANVVRPRVPIEASNAY</sequence>